<dbReference type="InterPro" id="IPR050669">
    <property type="entry name" value="Hemerythrin"/>
</dbReference>
<dbReference type="EMBL" id="AP018738">
    <property type="protein sequence ID" value="BBE51856.1"/>
    <property type="molecule type" value="Genomic_DNA"/>
</dbReference>
<evidence type="ECO:0000256" key="2">
    <source>
        <dbReference type="ARBA" id="ARBA00022621"/>
    </source>
</evidence>
<dbReference type="GO" id="GO:0046872">
    <property type="term" value="F:metal ion binding"/>
    <property type="evidence" value="ECO:0007669"/>
    <property type="project" value="UniProtKB-KW"/>
</dbReference>
<dbReference type="PROSITE" id="PS00550">
    <property type="entry name" value="HEMERYTHRINS"/>
    <property type="match status" value="1"/>
</dbReference>
<dbReference type="InterPro" id="IPR035938">
    <property type="entry name" value="Hemerythrin-like_sf"/>
</dbReference>
<evidence type="ECO:0000259" key="5">
    <source>
        <dbReference type="Pfam" id="PF01814"/>
    </source>
</evidence>
<keyword evidence="4" id="KW-0408">Iron</keyword>
<dbReference type="Proteomes" id="UP000033070">
    <property type="component" value="Chromosome"/>
</dbReference>
<dbReference type="OrthoDB" id="5296936at2"/>
<dbReference type="InterPro" id="IPR016131">
    <property type="entry name" value="Haemerythrin_Fe_BS"/>
</dbReference>
<evidence type="ECO:0000256" key="3">
    <source>
        <dbReference type="ARBA" id="ARBA00022723"/>
    </source>
</evidence>
<sequence>MSSPTKSTPWRLTWTDDLSVCDPEIDAEHKHFIMLVNELNGAIISRLGIEEIKRCMRAIVDDAVAHFAHEERLFKEWCYLNASEHALKHAEAIQYFHNITEGFERNGTDYEWIETGLKVKQAFIGHLLEEDLKYRDYCRENCKC</sequence>
<name>A0A2Z6GE45_9PROT</name>
<keyword evidence="2" id="KW-0561">Oxygen transport</keyword>
<keyword evidence="2" id="KW-0813">Transport</keyword>
<dbReference type="NCBIfam" id="TIGR02481">
    <property type="entry name" value="hemeryth_dom"/>
    <property type="match status" value="1"/>
</dbReference>
<comment type="similarity">
    <text evidence="1">Belongs to the hemerythrin family.</text>
</comment>
<keyword evidence="7" id="KW-1185">Reference proteome</keyword>
<organism evidence="6 7">
    <name type="scientific">Ferriphaselus amnicola</name>
    <dbReference type="NCBI Taxonomy" id="1188319"/>
    <lineage>
        <taxon>Bacteria</taxon>
        <taxon>Pseudomonadati</taxon>
        <taxon>Pseudomonadota</taxon>
        <taxon>Betaproteobacteria</taxon>
        <taxon>Nitrosomonadales</taxon>
        <taxon>Gallionellaceae</taxon>
        <taxon>Ferriphaselus</taxon>
    </lineage>
</organism>
<dbReference type="SUPFAM" id="SSF47188">
    <property type="entry name" value="Hemerythrin-like"/>
    <property type="match status" value="1"/>
</dbReference>
<dbReference type="InterPro" id="IPR012827">
    <property type="entry name" value="Hemerythrin_metal-bd"/>
</dbReference>
<protein>
    <submittedName>
        <fullName evidence="6">Bacteriohemerythrin</fullName>
    </submittedName>
</protein>
<dbReference type="InterPro" id="IPR012312">
    <property type="entry name" value="Hemerythrin-like"/>
</dbReference>
<evidence type="ECO:0000313" key="6">
    <source>
        <dbReference type="EMBL" id="BBE51856.1"/>
    </source>
</evidence>
<accession>A0A2Z6GE45</accession>
<dbReference type="Gene3D" id="1.20.120.50">
    <property type="entry name" value="Hemerythrin-like"/>
    <property type="match status" value="1"/>
</dbReference>
<dbReference type="STRING" id="1188319.OYT1_01521"/>
<dbReference type="PANTHER" id="PTHR37164:SF1">
    <property type="entry name" value="BACTERIOHEMERYTHRIN"/>
    <property type="match status" value="1"/>
</dbReference>
<proteinExistence type="inferred from homology"/>
<dbReference type="CDD" id="cd12107">
    <property type="entry name" value="Hemerythrin"/>
    <property type="match status" value="1"/>
</dbReference>
<dbReference type="KEGG" id="fam:OYT1_ch2341"/>
<dbReference type="GO" id="GO:0005344">
    <property type="term" value="F:oxygen carrier activity"/>
    <property type="evidence" value="ECO:0007669"/>
    <property type="project" value="UniProtKB-KW"/>
</dbReference>
<evidence type="ECO:0000256" key="1">
    <source>
        <dbReference type="ARBA" id="ARBA00010587"/>
    </source>
</evidence>
<keyword evidence="3" id="KW-0479">Metal-binding</keyword>
<dbReference type="PANTHER" id="PTHR37164">
    <property type="entry name" value="BACTERIOHEMERYTHRIN"/>
    <property type="match status" value="1"/>
</dbReference>
<reference evidence="6 7" key="1">
    <citation type="submission" date="2018-06" db="EMBL/GenBank/DDBJ databases">
        <title>OYT1 Genome Sequencing.</title>
        <authorList>
            <person name="Kato S."/>
            <person name="Itoh T."/>
            <person name="Ohkuma M."/>
        </authorList>
    </citation>
    <scope>NUCLEOTIDE SEQUENCE [LARGE SCALE GENOMIC DNA]</scope>
    <source>
        <strain evidence="6 7">OYT1</strain>
    </source>
</reference>
<evidence type="ECO:0000256" key="4">
    <source>
        <dbReference type="ARBA" id="ARBA00023004"/>
    </source>
</evidence>
<dbReference type="AlphaFoldDB" id="A0A2Z6GE45"/>
<feature type="domain" description="Hemerythrin-like" evidence="5">
    <location>
        <begin position="24"/>
        <end position="134"/>
    </location>
</feature>
<evidence type="ECO:0000313" key="7">
    <source>
        <dbReference type="Proteomes" id="UP000033070"/>
    </source>
</evidence>
<dbReference type="Pfam" id="PF01814">
    <property type="entry name" value="Hemerythrin"/>
    <property type="match status" value="1"/>
</dbReference>
<gene>
    <name evidence="6" type="ORF">OYT1_ch2341</name>
</gene>